<reference evidence="5 6" key="1">
    <citation type="journal article" date="2016" name="G3 (Bethesda)">
        <title>First Draft Assembly and Annotation of the Genome of a California Endemic Oak Quercus lobata Nee (Fagaceae).</title>
        <authorList>
            <person name="Sork V.L."/>
            <person name="Fitz-Gibbon S.T."/>
            <person name="Puiu D."/>
            <person name="Crepeau M."/>
            <person name="Gugger P.F."/>
            <person name="Sherman R."/>
            <person name="Stevens K."/>
            <person name="Langley C.H."/>
            <person name="Pellegrini M."/>
            <person name="Salzberg S.L."/>
        </authorList>
    </citation>
    <scope>NUCLEOTIDE SEQUENCE [LARGE SCALE GENOMIC DNA]</scope>
    <source>
        <strain evidence="5 6">cv. SW786</strain>
    </source>
</reference>
<feature type="compositionally biased region" description="Basic and acidic residues" evidence="3">
    <location>
        <begin position="563"/>
        <end position="575"/>
    </location>
</feature>
<evidence type="ECO:0000256" key="2">
    <source>
        <dbReference type="ARBA" id="ARBA00022737"/>
    </source>
</evidence>
<feature type="domain" description="C-JID" evidence="4">
    <location>
        <begin position="384"/>
        <end position="519"/>
    </location>
</feature>
<feature type="region of interest" description="Disordered" evidence="3">
    <location>
        <begin position="546"/>
        <end position="575"/>
    </location>
</feature>
<dbReference type="InterPro" id="IPR045344">
    <property type="entry name" value="C-JID"/>
</dbReference>
<proteinExistence type="predicted"/>
<evidence type="ECO:0000256" key="1">
    <source>
        <dbReference type="ARBA" id="ARBA00022614"/>
    </source>
</evidence>
<name>A0A7N2MH10_QUELO</name>
<evidence type="ECO:0000313" key="6">
    <source>
        <dbReference type="Proteomes" id="UP000594261"/>
    </source>
</evidence>
<protein>
    <recommendedName>
        <fullName evidence="4">C-JID domain-containing protein</fullName>
    </recommendedName>
</protein>
<dbReference type="Proteomes" id="UP000594261">
    <property type="component" value="Chromosome 9"/>
</dbReference>
<evidence type="ECO:0000259" key="4">
    <source>
        <dbReference type="Pfam" id="PF20160"/>
    </source>
</evidence>
<dbReference type="AlphaFoldDB" id="A0A7N2MH10"/>
<organism evidence="5 6">
    <name type="scientific">Quercus lobata</name>
    <name type="common">Valley oak</name>
    <dbReference type="NCBI Taxonomy" id="97700"/>
    <lineage>
        <taxon>Eukaryota</taxon>
        <taxon>Viridiplantae</taxon>
        <taxon>Streptophyta</taxon>
        <taxon>Embryophyta</taxon>
        <taxon>Tracheophyta</taxon>
        <taxon>Spermatophyta</taxon>
        <taxon>Magnoliopsida</taxon>
        <taxon>eudicotyledons</taxon>
        <taxon>Gunneridae</taxon>
        <taxon>Pentapetalae</taxon>
        <taxon>rosids</taxon>
        <taxon>fabids</taxon>
        <taxon>Fagales</taxon>
        <taxon>Fagaceae</taxon>
        <taxon>Quercus</taxon>
    </lineage>
</organism>
<dbReference type="OMA" id="HTHGITE"/>
<dbReference type="Gramene" id="QL09p003267:mrna">
    <property type="protein sequence ID" value="QL09p003267:mrna"/>
    <property type="gene ID" value="QL09p003267"/>
</dbReference>
<reference evidence="5" key="2">
    <citation type="submission" date="2021-01" db="UniProtKB">
        <authorList>
            <consortium name="EnsemblPlants"/>
        </authorList>
    </citation>
    <scope>IDENTIFICATION</scope>
</reference>
<dbReference type="Pfam" id="PF20160">
    <property type="entry name" value="C-JID"/>
    <property type="match status" value="2"/>
</dbReference>
<sequence length="575" mass="65868">MTIEIPPNLYEDNNWLGLALYASILIPRDQENAVSANSSHFLYCQFQTSKASLDNQILVCRITDEENNWLHLLFGLIWISYIPGEALKDMLHQCGHIKASFVSDWPSVMVQKCGLRLLYQHDLSQFEQQLKHCNASISALRDFICQFSRSDTIQEEGWTHMPNIPNEVVSPLNKYDQLGFDGSCDYNSCFPPTEIPHWFHIQSDESHVTFRLTRELQNRSTWLGVALCAVFLATTDVASCKLICHLQASNGLSVKPRHIYWPTKENLMMSLLGGFTWLTYIPRGSFPDWLYDCAFIKVSFETNCHDLKVQKCGLRLLYQDSVEEFKNCMKPESDFLGILDQKKTENINRHIWSGIQNVIRKTDTLGCDGCIFYNSRLPSSEFLEWFNHRSDEPRLKIPLPPNLYNDSTWMGLVLCAYFAIDENPTTHFDILDSDITYGLVYHLQTNVGSVRPLVGYRLTKENLVMLQQGGCILLSYEGRGSFQNCLNQVSCIKASFRADCPGLKVEKCGLRLLYHYDLEEFEQTISHSMNSSLDGWNIIYQGTSSRTSSSRKESNFGNLRGPIDPKVKGKRVLEE</sequence>
<dbReference type="EMBL" id="LRBV02000009">
    <property type="status" value="NOT_ANNOTATED_CDS"/>
    <property type="molecule type" value="Genomic_DNA"/>
</dbReference>
<dbReference type="InParanoid" id="A0A7N2MH10"/>
<accession>A0A7N2MH10</accession>
<keyword evidence="6" id="KW-1185">Reference proteome</keyword>
<evidence type="ECO:0000313" key="5">
    <source>
        <dbReference type="EnsemblPlants" id="QL09p003267:mrna"/>
    </source>
</evidence>
<feature type="domain" description="C-JID" evidence="4">
    <location>
        <begin position="190"/>
        <end position="323"/>
    </location>
</feature>
<keyword evidence="2" id="KW-0677">Repeat</keyword>
<evidence type="ECO:0000256" key="3">
    <source>
        <dbReference type="SAM" id="MobiDB-lite"/>
    </source>
</evidence>
<dbReference type="EnsemblPlants" id="QL09p003267:mrna">
    <property type="protein sequence ID" value="QL09p003267:mrna"/>
    <property type="gene ID" value="QL09p003267"/>
</dbReference>
<keyword evidence="1" id="KW-0433">Leucine-rich repeat</keyword>